<dbReference type="InterPro" id="IPR009713">
    <property type="entry name" value="Uncharacterised_PsiA"/>
</dbReference>
<sequence>MKSECRALVPLSPAYQAALKAVAETENRRQRGSRLAAYPYAMAFFRCLNGSRRVSLDDLRLFSPALTADALRGRRSQWLNAVDLLIESQGEICCLPLPSDAGDRLFPPVRFRAGERLRQKMSLKEQKYSRQLHREAVSRARAYQARVGQAEIELAFHTPETAGSWLSRWSGSDVPDYELESMFWRWSERFPSLAGFERWLWQGVPLWQVVYEAGLSGREAAAQIRELERWMVPNKLREVSVWLQDSDVHCMP</sequence>
<comment type="caution">
    <text evidence="1">The sequence shown here is derived from an EMBL/GenBank/DDBJ whole genome shotgun (WGS) entry which is preliminary data.</text>
</comment>
<reference evidence="1" key="1">
    <citation type="submission" date="2018-08" db="EMBL/GenBank/DDBJ databases">
        <authorList>
            <person name="Ashton P.M."/>
            <person name="Dallman T."/>
            <person name="Nair S."/>
            <person name="De Pinna E."/>
            <person name="Peters T."/>
            <person name="Grant K."/>
        </authorList>
    </citation>
    <scope>NUCLEOTIDE SEQUENCE [LARGE SCALE GENOMIC DNA]</scope>
    <source>
        <strain evidence="1">43913</strain>
    </source>
</reference>
<protein>
    <submittedName>
        <fullName evidence="1">Plasmid SOS inhibition protein A</fullName>
    </submittedName>
</protein>
<dbReference type="AlphaFoldDB" id="A0A3Y9C7G7"/>
<proteinExistence type="predicted"/>
<dbReference type="Pfam" id="PF06952">
    <property type="entry name" value="PsiA"/>
    <property type="match status" value="1"/>
</dbReference>
<accession>A0A3Y9C7G7</accession>
<dbReference type="EMBL" id="AAAFYZ010000150">
    <property type="protein sequence ID" value="EAB8479879.1"/>
    <property type="molecule type" value="Genomic_DNA"/>
</dbReference>
<organism evidence="1">
    <name type="scientific">Salmonella enterica subsp. enterica serovar Java</name>
    <dbReference type="NCBI Taxonomy" id="224729"/>
    <lineage>
        <taxon>Bacteria</taxon>
        <taxon>Pseudomonadati</taxon>
        <taxon>Pseudomonadota</taxon>
        <taxon>Gammaproteobacteria</taxon>
        <taxon>Enterobacterales</taxon>
        <taxon>Enterobacteriaceae</taxon>
        <taxon>Salmonella</taxon>
    </lineage>
</organism>
<name>A0A3Y9C7G7_SALEB</name>
<gene>
    <name evidence="1" type="ORF">AU894_27655</name>
</gene>
<dbReference type="NCBIfam" id="NF010258">
    <property type="entry name" value="PRK13704.1"/>
    <property type="match status" value="1"/>
</dbReference>
<evidence type="ECO:0000313" key="1">
    <source>
        <dbReference type="EMBL" id="EAB8479879.1"/>
    </source>
</evidence>
<dbReference type="Proteomes" id="UP000839644">
    <property type="component" value="Unassembled WGS sequence"/>
</dbReference>